<dbReference type="Proteomes" id="UP001139534">
    <property type="component" value="Unassembled WGS sequence"/>
</dbReference>
<keyword evidence="2" id="KW-1185">Reference proteome</keyword>
<accession>A0A9X2BPA5</accession>
<comment type="caution">
    <text evidence="1">The sequence shown here is derived from an EMBL/GenBank/DDBJ whole genome shotgun (WGS) entry which is preliminary data.</text>
</comment>
<dbReference type="EMBL" id="JALPRK010000004">
    <property type="protein sequence ID" value="MCK8486827.1"/>
    <property type="molecule type" value="Genomic_DNA"/>
</dbReference>
<gene>
    <name evidence="1" type="ORF">M0651_06515</name>
</gene>
<protein>
    <submittedName>
        <fullName evidence="1">Uncharacterized protein</fullName>
    </submittedName>
</protein>
<dbReference type="AlphaFoldDB" id="A0A9X2BPA5"/>
<organism evidence="1 2">
    <name type="scientific">Paenibacillus mellifer</name>
    <dbReference type="NCBI Taxonomy" id="2937794"/>
    <lineage>
        <taxon>Bacteria</taxon>
        <taxon>Bacillati</taxon>
        <taxon>Bacillota</taxon>
        <taxon>Bacilli</taxon>
        <taxon>Bacillales</taxon>
        <taxon>Paenibacillaceae</taxon>
        <taxon>Paenibacillus</taxon>
    </lineage>
</organism>
<dbReference type="RefSeq" id="WP_248551032.1">
    <property type="nucleotide sequence ID" value="NZ_JALPRK010000004.1"/>
</dbReference>
<proteinExistence type="predicted"/>
<name>A0A9X2BPA5_9BACL</name>
<evidence type="ECO:0000313" key="1">
    <source>
        <dbReference type="EMBL" id="MCK8486827.1"/>
    </source>
</evidence>
<evidence type="ECO:0000313" key="2">
    <source>
        <dbReference type="Proteomes" id="UP001139534"/>
    </source>
</evidence>
<sequence length="236" mass="26869">MKRWLFVGKSDKRDLLLYLCSVLAAAGSKVLLTDGTENGKYRYSIGEGDSYQPLTEFYGFDVATGTTGFVSSMSNKDGEEKSTAYDYELHDVETLNGLTPELFTSADEIVWVTTFDRYEVEASRQWFHSLFHLWPQLCGLTLRPVFIRTVDSSVNSRFVLSLLDGLPVEWCSEALCIPWNESNLAAQLENDHSQRLRLGSLSRSYKRALRHLLRELASWDQAIVKRAVRQAARRQA</sequence>
<reference evidence="1" key="1">
    <citation type="submission" date="2022-04" db="EMBL/GenBank/DDBJ databases">
        <authorList>
            <person name="Seo M.-J."/>
        </authorList>
    </citation>
    <scope>NUCLEOTIDE SEQUENCE</scope>
    <source>
        <strain evidence="1">MBLB2552</strain>
    </source>
</reference>